<feature type="non-terminal residue" evidence="1">
    <location>
        <position position="1"/>
    </location>
</feature>
<reference evidence="1" key="1">
    <citation type="submission" date="2021-06" db="EMBL/GenBank/DDBJ databases">
        <authorList>
            <person name="Kallberg Y."/>
            <person name="Tangrot J."/>
            <person name="Rosling A."/>
        </authorList>
    </citation>
    <scope>NUCLEOTIDE SEQUENCE</scope>
    <source>
        <strain evidence="1">AU212A</strain>
    </source>
</reference>
<name>A0ACA9LZ45_9GLOM</name>
<dbReference type="Proteomes" id="UP000789860">
    <property type="component" value="Unassembled WGS sequence"/>
</dbReference>
<sequence length="359" mass="41411">DLSSRLPSKSLYKHHSTKAYFSYPFSQNQFQIGYLGTQPSRLIGTLHLRYPSSSPLLTDKIELMFIGKEYIQWTEVKKSANQNIKICEISIILWESSVKGLYQEITELDLPFEIELPDDLPSSLKFNKPAKSKISYKISAKIFRPIKLLKSQYGTKKIEIRCPIKRWSLPVCTDTDIYSSPMNSMIRTSGPSAKGVECEIMLEKTSFGIESTIFVPIRLILNNMKVYVKKIYISLKEYHQLVVKQTTNIYSKDLIKDEVFGDQVMLVCGTLNEYAIKLKMDLNKVKKPIVCSFRDEHVVVWHKIKLMIVLNNAPAISFEKEIKIGYIISEEDAISIAEDRWDNIYYYESIKDDKLSARA</sequence>
<comment type="caution">
    <text evidence="1">The sequence shown here is derived from an EMBL/GenBank/DDBJ whole genome shotgun (WGS) entry which is preliminary data.</text>
</comment>
<evidence type="ECO:0000313" key="2">
    <source>
        <dbReference type="Proteomes" id="UP000789860"/>
    </source>
</evidence>
<keyword evidence="2" id="KW-1185">Reference proteome</keyword>
<proteinExistence type="predicted"/>
<dbReference type="EMBL" id="CAJVPM010008539">
    <property type="protein sequence ID" value="CAG8555958.1"/>
    <property type="molecule type" value="Genomic_DNA"/>
</dbReference>
<organism evidence="1 2">
    <name type="scientific">Scutellospora calospora</name>
    <dbReference type="NCBI Taxonomy" id="85575"/>
    <lineage>
        <taxon>Eukaryota</taxon>
        <taxon>Fungi</taxon>
        <taxon>Fungi incertae sedis</taxon>
        <taxon>Mucoromycota</taxon>
        <taxon>Glomeromycotina</taxon>
        <taxon>Glomeromycetes</taxon>
        <taxon>Diversisporales</taxon>
        <taxon>Gigasporaceae</taxon>
        <taxon>Scutellospora</taxon>
    </lineage>
</organism>
<protein>
    <submittedName>
        <fullName evidence="1">9673_t:CDS:1</fullName>
    </submittedName>
</protein>
<evidence type="ECO:0000313" key="1">
    <source>
        <dbReference type="EMBL" id="CAG8555958.1"/>
    </source>
</evidence>
<accession>A0ACA9LZ45</accession>
<gene>
    <name evidence="1" type="ORF">SCALOS_LOCUS5340</name>
</gene>
<feature type="non-terminal residue" evidence="1">
    <location>
        <position position="359"/>
    </location>
</feature>